<comment type="caution">
    <text evidence="2">The sequence shown here is derived from an EMBL/GenBank/DDBJ whole genome shotgun (WGS) entry which is preliminary data.</text>
</comment>
<dbReference type="Proteomes" id="UP000807342">
    <property type="component" value="Unassembled WGS sequence"/>
</dbReference>
<proteinExistence type="predicted"/>
<feature type="region of interest" description="Disordered" evidence="1">
    <location>
        <begin position="1"/>
        <end position="40"/>
    </location>
</feature>
<dbReference type="EMBL" id="MU151407">
    <property type="protein sequence ID" value="KAF9444079.1"/>
    <property type="molecule type" value="Genomic_DNA"/>
</dbReference>
<evidence type="ECO:0000313" key="3">
    <source>
        <dbReference type="Proteomes" id="UP000807342"/>
    </source>
</evidence>
<name>A0A9P5X3V3_9AGAR</name>
<keyword evidence="3" id="KW-1185">Reference proteome</keyword>
<dbReference type="AlphaFoldDB" id="A0A9P5X3V3"/>
<gene>
    <name evidence="2" type="ORF">P691DRAFT_763710</name>
</gene>
<sequence>MYLTSASAKKRVVGDDEESEVERKTAKEKGREGEDSKNEVCVTASTKKSLTKKSLSSRRIVLDEDDPLPTLSPKKKLFELQTSSLPYHTTTLYELALSGTPWTFVQSLSHCSAIALLVHHHFIPAVPPHPSASQTKCVSTRHFHKTGPQPKRALLYGPPDRKFIRIGESRFVFPRRRQQTSRQSKPQTHPSVLPSSLHPFYIPTSPKKQVACDVRACAICRAAKIGFVGVEDG</sequence>
<organism evidence="2 3">
    <name type="scientific">Macrolepiota fuliginosa MF-IS2</name>
    <dbReference type="NCBI Taxonomy" id="1400762"/>
    <lineage>
        <taxon>Eukaryota</taxon>
        <taxon>Fungi</taxon>
        <taxon>Dikarya</taxon>
        <taxon>Basidiomycota</taxon>
        <taxon>Agaricomycotina</taxon>
        <taxon>Agaricomycetes</taxon>
        <taxon>Agaricomycetidae</taxon>
        <taxon>Agaricales</taxon>
        <taxon>Agaricineae</taxon>
        <taxon>Agaricaceae</taxon>
        <taxon>Macrolepiota</taxon>
    </lineage>
</organism>
<protein>
    <submittedName>
        <fullName evidence="2">Uncharacterized protein</fullName>
    </submittedName>
</protein>
<accession>A0A9P5X3V3</accession>
<evidence type="ECO:0000256" key="1">
    <source>
        <dbReference type="SAM" id="MobiDB-lite"/>
    </source>
</evidence>
<reference evidence="2" key="1">
    <citation type="submission" date="2020-11" db="EMBL/GenBank/DDBJ databases">
        <authorList>
            <consortium name="DOE Joint Genome Institute"/>
            <person name="Ahrendt S."/>
            <person name="Riley R."/>
            <person name="Andreopoulos W."/>
            <person name="Labutti K."/>
            <person name="Pangilinan J."/>
            <person name="Ruiz-Duenas F.J."/>
            <person name="Barrasa J.M."/>
            <person name="Sanchez-Garcia M."/>
            <person name="Camarero S."/>
            <person name="Miyauchi S."/>
            <person name="Serrano A."/>
            <person name="Linde D."/>
            <person name="Babiker R."/>
            <person name="Drula E."/>
            <person name="Ayuso-Fernandez I."/>
            <person name="Pacheco R."/>
            <person name="Padilla G."/>
            <person name="Ferreira P."/>
            <person name="Barriuso J."/>
            <person name="Kellner H."/>
            <person name="Castanera R."/>
            <person name="Alfaro M."/>
            <person name="Ramirez L."/>
            <person name="Pisabarro A.G."/>
            <person name="Kuo A."/>
            <person name="Tritt A."/>
            <person name="Lipzen A."/>
            <person name="He G."/>
            <person name="Yan M."/>
            <person name="Ng V."/>
            <person name="Cullen D."/>
            <person name="Martin F."/>
            <person name="Rosso M.-N."/>
            <person name="Henrissat B."/>
            <person name="Hibbett D."/>
            <person name="Martinez A.T."/>
            <person name="Grigoriev I.V."/>
        </authorList>
    </citation>
    <scope>NUCLEOTIDE SEQUENCE</scope>
    <source>
        <strain evidence="2">MF-IS2</strain>
    </source>
</reference>
<feature type="compositionally biased region" description="Basic and acidic residues" evidence="1">
    <location>
        <begin position="21"/>
        <end position="38"/>
    </location>
</feature>
<evidence type="ECO:0000313" key="2">
    <source>
        <dbReference type="EMBL" id="KAF9444079.1"/>
    </source>
</evidence>
<feature type="compositionally biased region" description="Polar residues" evidence="1">
    <location>
        <begin position="180"/>
        <end position="194"/>
    </location>
</feature>
<feature type="region of interest" description="Disordered" evidence="1">
    <location>
        <begin position="175"/>
        <end position="197"/>
    </location>
</feature>